<gene>
    <name evidence="1" type="ORF">DSO57_1019351</name>
</gene>
<comment type="caution">
    <text evidence="1">The sequence shown here is derived from an EMBL/GenBank/DDBJ whole genome shotgun (WGS) entry which is preliminary data.</text>
</comment>
<dbReference type="Proteomes" id="UP001165960">
    <property type="component" value="Unassembled WGS sequence"/>
</dbReference>
<name>A0ACC2T4H3_9FUNG</name>
<protein>
    <submittedName>
        <fullName evidence="1">Uncharacterized protein</fullName>
    </submittedName>
</protein>
<dbReference type="EMBL" id="QTSX02003637">
    <property type="protein sequence ID" value="KAJ9069351.1"/>
    <property type="molecule type" value="Genomic_DNA"/>
</dbReference>
<proteinExistence type="predicted"/>
<accession>A0ACC2T4H3</accession>
<organism evidence="1 2">
    <name type="scientific">Entomophthora muscae</name>
    <dbReference type="NCBI Taxonomy" id="34485"/>
    <lineage>
        <taxon>Eukaryota</taxon>
        <taxon>Fungi</taxon>
        <taxon>Fungi incertae sedis</taxon>
        <taxon>Zoopagomycota</taxon>
        <taxon>Entomophthoromycotina</taxon>
        <taxon>Entomophthoromycetes</taxon>
        <taxon>Entomophthorales</taxon>
        <taxon>Entomophthoraceae</taxon>
        <taxon>Entomophthora</taxon>
    </lineage>
</organism>
<reference evidence="1" key="1">
    <citation type="submission" date="2022-04" db="EMBL/GenBank/DDBJ databases">
        <title>Genome of the entomopathogenic fungus Entomophthora muscae.</title>
        <authorList>
            <person name="Elya C."/>
            <person name="Lovett B.R."/>
            <person name="Lee E."/>
            <person name="Macias A.M."/>
            <person name="Hajek A.E."/>
            <person name="De Bivort B.L."/>
            <person name="Kasson M.T."/>
            <person name="De Fine Licht H.H."/>
            <person name="Stajich J.E."/>
        </authorList>
    </citation>
    <scope>NUCLEOTIDE SEQUENCE</scope>
    <source>
        <strain evidence="1">Berkeley</strain>
    </source>
</reference>
<evidence type="ECO:0000313" key="2">
    <source>
        <dbReference type="Proteomes" id="UP001165960"/>
    </source>
</evidence>
<keyword evidence="2" id="KW-1185">Reference proteome</keyword>
<evidence type="ECO:0000313" key="1">
    <source>
        <dbReference type="EMBL" id="KAJ9069351.1"/>
    </source>
</evidence>
<sequence>MIWLTLVGVSIAHSWLDCIGLPKKYTGSDQFYDESFYTEYCIGYGRGYPGRSDHDINTIYTALVERRGNPDPATTKVCGSTQLSSNYSSKFPMTEVAAGTTVKLWYQMDGHLVPSTSAHVFSFAKPGKEIVTYNDMLKAKKIMTHVFASPQNCHNTGNPNTWCWDNLNIPASWEPGVYSFLWNWPWDRNPTGEEYNTCFDIKVTSSGSKPKSQTKSPTNSQNKSQTKSKLKCRPKPSTYSSK</sequence>